<evidence type="ECO:0000313" key="1">
    <source>
        <dbReference type="EMBL" id="MBL4938426.1"/>
    </source>
</evidence>
<accession>A0ABS1TGR9</accession>
<keyword evidence="2" id="KW-1185">Reference proteome</keyword>
<dbReference type="EMBL" id="JAESWC010000019">
    <property type="protein sequence ID" value="MBL4938426.1"/>
    <property type="molecule type" value="Genomic_DNA"/>
</dbReference>
<evidence type="ECO:0000313" key="2">
    <source>
        <dbReference type="Proteomes" id="UP000632377"/>
    </source>
</evidence>
<dbReference type="RefSeq" id="WP_202751166.1">
    <property type="nucleotide sequence ID" value="NZ_JAESWC010000019.1"/>
</dbReference>
<protein>
    <submittedName>
        <fullName evidence="1">Uncharacterized protein</fullName>
    </submittedName>
</protein>
<proteinExistence type="predicted"/>
<sequence length="65" mass="7346">MGGVKNSSYCTDGRSNENKFVIMVDDTEECKKREKCDGPIPGIPIQQVFIDLSDCKEKKCKEKEC</sequence>
<gene>
    <name evidence="1" type="ORF">JK636_22190</name>
</gene>
<reference evidence="1 2" key="1">
    <citation type="submission" date="2021-01" db="EMBL/GenBank/DDBJ databases">
        <title>Genome public.</title>
        <authorList>
            <person name="Liu C."/>
            <person name="Sun Q."/>
        </authorList>
    </citation>
    <scope>NUCLEOTIDE SEQUENCE [LARGE SCALE GENOMIC DNA]</scope>
    <source>
        <strain evidence="1 2">YIM B02515</strain>
    </source>
</reference>
<organism evidence="1 2">
    <name type="scientific">Clostridium rhizosphaerae</name>
    <dbReference type="NCBI Taxonomy" id="2803861"/>
    <lineage>
        <taxon>Bacteria</taxon>
        <taxon>Bacillati</taxon>
        <taxon>Bacillota</taxon>
        <taxon>Clostridia</taxon>
        <taxon>Eubacteriales</taxon>
        <taxon>Clostridiaceae</taxon>
        <taxon>Clostridium</taxon>
    </lineage>
</organism>
<name>A0ABS1TGR9_9CLOT</name>
<dbReference type="Proteomes" id="UP000632377">
    <property type="component" value="Unassembled WGS sequence"/>
</dbReference>
<comment type="caution">
    <text evidence="1">The sequence shown here is derived from an EMBL/GenBank/DDBJ whole genome shotgun (WGS) entry which is preliminary data.</text>
</comment>